<dbReference type="AlphaFoldDB" id="A0A4Y2KY22"/>
<proteinExistence type="predicted"/>
<sequence length="118" mass="14121">MRQRKECVNPDKQWTLRVKQDLHSRKAMLYKWWNWNTTESRHADGIVALHTIQFFCLSIKADHSRRLQPTGIHLLPVILIPEHRLLRFSRCTTHHKTLSPSTHLRDPVDFMFLQSKWG</sequence>
<dbReference type="EMBL" id="BGPR01005141">
    <property type="protein sequence ID" value="GBN07218.1"/>
    <property type="molecule type" value="Genomic_DNA"/>
</dbReference>
<dbReference type="Proteomes" id="UP000499080">
    <property type="component" value="Unassembled WGS sequence"/>
</dbReference>
<gene>
    <name evidence="1" type="ORF">AVEN_4327_1</name>
</gene>
<keyword evidence="2" id="KW-1185">Reference proteome</keyword>
<organism evidence="1 2">
    <name type="scientific">Araneus ventricosus</name>
    <name type="common">Orbweaver spider</name>
    <name type="synonym">Epeira ventricosa</name>
    <dbReference type="NCBI Taxonomy" id="182803"/>
    <lineage>
        <taxon>Eukaryota</taxon>
        <taxon>Metazoa</taxon>
        <taxon>Ecdysozoa</taxon>
        <taxon>Arthropoda</taxon>
        <taxon>Chelicerata</taxon>
        <taxon>Arachnida</taxon>
        <taxon>Araneae</taxon>
        <taxon>Araneomorphae</taxon>
        <taxon>Entelegynae</taxon>
        <taxon>Araneoidea</taxon>
        <taxon>Araneidae</taxon>
        <taxon>Araneus</taxon>
    </lineage>
</organism>
<protein>
    <submittedName>
        <fullName evidence="1">Uncharacterized protein</fullName>
    </submittedName>
</protein>
<reference evidence="1 2" key="1">
    <citation type="journal article" date="2019" name="Sci. Rep.">
        <title>Orb-weaving spider Araneus ventricosus genome elucidates the spidroin gene catalogue.</title>
        <authorList>
            <person name="Kono N."/>
            <person name="Nakamura H."/>
            <person name="Ohtoshi R."/>
            <person name="Moran D.A.P."/>
            <person name="Shinohara A."/>
            <person name="Yoshida Y."/>
            <person name="Fujiwara M."/>
            <person name="Mori M."/>
            <person name="Tomita M."/>
            <person name="Arakawa K."/>
        </authorList>
    </citation>
    <scope>NUCLEOTIDE SEQUENCE [LARGE SCALE GENOMIC DNA]</scope>
</reference>
<evidence type="ECO:0000313" key="2">
    <source>
        <dbReference type="Proteomes" id="UP000499080"/>
    </source>
</evidence>
<accession>A0A4Y2KY22</accession>
<comment type="caution">
    <text evidence="1">The sequence shown here is derived from an EMBL/GenBank/DDBJ whole genome shotgun (WGS) entry which is preliminary data.</text>
</comment>
<evidence type="ECO:0000313" key="1">
    <source>
        <dbReference type="EMBL" id="GBN07218.1"/>
    </source>
</evidence>
<name>A0A4Y2KY22_ARAVE</name>